<gene>
    <name evidence="2" type="ORF">QNN03_11565</name>
</gene>
<evidence type="ECO:0008006" key="4">
    <source>
        <dbReference type="Google" id="ProtNLM"/>
    </source>
</evidence>
<organism evidence="2 3">
    <name type="scientific">Streptomyces fuscus</name>
    <dbReference type="NCBI Taxonomy" id="3048495"/>
    <lineage>
        <taxon>Bacteria</taxon>
        <taxon>Bacillati</taxon>
        <taxon>Actinomycetota</taxon>
        <taxon>Actinomycetes</taxon>
        <taxon>Kitasatosporales</taxon>
        <taxon>Streptomycetaceae</taxon>
        <taxon>Streptomyces</taxon>
    </lineage>
</organism>
<protein>
    <recommendedName>
        <fullName evidence="4">SMI1/KNR4 family protein</fullName>
    </recommendedName>
</protein>
<dbReference type="Proteomes" id="UP001241926">
    <property type="component" value="Unassembled WGS sequence"/>
</dbReference>
<sequence>MTPSIEHAVDYGQFAARLAAPRASRWELLSEVQREWGFEPDEWEPDEWDPDLWEDEDDEEDEDEDDEDEELRVDPNLSVPLALREWWTWPENTFMANARWYWTHPEMPPTLRPDPGGWGVAGAVPDGSPLLPPGGDRRVCVFMAEYQYCNEWGYAAAEAGQDDPRVLVSVGDDEGWAVQDRSVSEYFLHLALIRLPFRLGWTLRVSQEQLDRDPAALGRLTAAYPDMGLLPWRELGSDIVLRGGPDLIVRHDRADPEDVLLLAGRTEAAVREAAALLGAPCKGSDPEPPRD</sequence>
<dbReference type="RefSeq" id="WP_176712111.1">
    <property type="nucleotide sequence ID" value="NZ_JASJUS010000008.1"/>
</dbReference>
<comment type="caution">
    <text evidence="2">The sequence shown here is derived from an EMBL/GenBank/DDBJ whole genome shotgun (WGS) entry which is preliminary data.</text>
</comment>
<proteinExistence type="predicted"/>
<reference evidence="2 3" key="1">
    <citation type="submission" date="2023-05" db="EMBL/GenBank/DDBJ databases">
        <title>Streptomyces fuscus sp. nov., a brown-black pigment producing actinomyces isolated from dry sand of Sea duck farm.</title>
        <authorList>
            <person name="Xie J."/>
            <person name="Shen N."/>
        </authorList>
    </citation>
    <scope>NUCLEOTIDE SEQUENCE [LARGE SCALE GENOMIC DNA]</scope>
    <source>
        <strain evidence="2 3">GXMU-J15</strain>
    </source>
</reference>
<feature type="compositionally biased region" description="Acidic residues" evidence="1">
    <location>
        <begin position="38"/>
        <end position="71"/>
    </location>
</feature>
<feature type="region of interest" description="Disordered" evidence="1">
    <location>
        <begin position="36"/>
        <end position="72"/>
    </location>
</feature>
<dbReference type="EMBL" id="JASJUS010000008">
    <property type="protein sequence ID" value="MDL2077078.1"/>
    <property type="molecule type" value="Genomic_DNA"/>
</dbReference>
<keyword evidence="3" id="KW-1185">Reference proteome</keyword>
<evidence type="ECO:0000313" key="3">
    <source>
        <dbReference type="Proteomes" id="UP001241926"/>
    </source>
</evidence>
<evidence type="ECO:0000313" key="2">
    <source>
        <dbReference type="EMBL" id="MDL2077078.1"/>
    </source>
</evidence>
<accession>A0ABT7IWX1</accession>
<evidence type="ECO:0000256" key="1">
    <source>
        <dbReference type="SAM" id="MobiDB-lite"/>
    </source>
</evidence>
<name>A0ABT7IWX1_9ACTN</name>